<dbReference type="EMBL" id="KE663902">
    <property type="protein sequence ID" value="ERE90552.1"/>
    <property type="molecule type" value="Genomic_DNA"/>
</dbReference>
<evidence type="ECO:0000256" key="2">
    <source>
        <dbReference type="SAM" id="MobiDB-lite"/>
    </source>
</evidence>
<proteinExistence type="predicted"/>
<sequence length="396" mass="43709">MLSDPLVPCPKRQLSGNLQPDLTEGTDLDFAGPGYILAFAKRLALSSFLDSLSILQTKGLDPGPSLLTPHQGAGKVKSKESFGPPPLHLSEMSRDHGIHLESNLREKIEAMDGDITCNPTSGGAEAGESMVSYTEIHTEKGAQRRGPTLVGSPQNASIPEVGAESQGLVSKSSPKKPRGRNIFKTLFCCFHTQHVGQSSSSTELTYKEETNTIAKSDLLQCLQYQFYQIPGTCLLPEVTEQDQGRICVVIDLDETLVHSSFKVYVLKRPYVDEFLRRMGELFECVLFTASLAKYADPVTDLLDQCGVFRARLFRESCVFHQGCYVKDLSRLGRDLRKTLILDNSPASYIFHPENAVPVQSWFDDMADTELLNLIPIFEELSGADDVYTSLGQLRAP</sequence>
<dbReference type="FunFam" id="3.40.50.1000:FF:000093">
    <property type="entry name" value="NLI interacting factor-like phosphatase family protein"/>
    <property type="match status" value="1"/>
</dbReference>
<dbReference type="NCBIfam" id="TIGR02251">
    <property type="entry name" value="HIF-SF_euk"/>
    <property type="match status" value="1"/>
</dbReference>
<dbReference type="GO" id="GO:0004722">
    <property type="term" value="F:protein serine/threonine phosphatase activity"/>
    <property type="evidence" value="ECO:0007669"/>
    <property type="project" value="UniProtKB-EC"/>
</dbReference>
<gene>
    <name evidence="4" type="ORF">H671_1g1542</name>
</gene>
<feature type="domain" description="FCP1 homology" evidence="3">
    <location>
        <begin position="241"/>
        <end position="380"/>
    </location>
</feature>
<dbReference type="InterPro" id="IPR036412">
    <property type="entry name" value="HAD-like_sf"/>
</dbReference>
<dbReference type="InterPro" id="IPR011948">
    <property type="entry name" value="Dullard_phosphatase"/>
</dbReference>
<dbReference type="EC" id="3.1.3.16" evidence="4"/>
<dbReference type="PANTHER" id="PTHR12210">
    <property type="entry name" value="DULLARD PROTEIN PHOSPHATASE"/>
    <property type="match status" value="1"/>
</dbReference>
<dbReference type="PROSITE" id="PS50969">
    <property type="entry name" value="FCP1"/>
    <property type="match status" value="1"/>
</dbReference>
<dbReference type="InterPro" id="IPR023214">
    <property type="entry name" value="HAD_sf"/>
</dbReference>
<organism evidence="4 5">
    <name type="scientific">Cricetulus griseus</name>
    <name type="common">Chinese hamster</name>
    <name type="synonym">Cricetulus barabensis griseus</name>
    <dbReference type="NCBI Taxonomy" id="10029"/>
    <lineage>
        <taxon>Eukaryota</taxon>
        <taxon>Metazoa</taxon>
        <taxon>Chordata</taxon>
        <taxon>Craniata</taxon>
        <taxon>Vertebrata</taxon>
        <taxon>Euteleostomi</taxon>
        <taxon>Mammalia</taxon>
        <taxon>Eutheria</taxon>
        <taxon>Euarchontoglires</taxon>
        <taxon>Glires</taxon>
        <taxon>Rodentia</taxon>
        <taxon>Myomorpha</taxon>
        <taxon>Muroidea</taxon>
        <taxon>Cricetidae</taxon>
        <taxon>Cricetinae</taxon>
        <taxon>Cricetulus</taxon>
    </lineage>
</organism>
<dbReference type="Proteomes" id="UP000030759">
    <property type="component" value="Unassembled WGS sequence"/>
</dbReference>
<reference evidence="5" key="1">
    <citation type="journal article" date="2013" name="Nat. Biotechnol.">
        <title>Chinese hamster genome sequenced from sorted chromosomes.</title>
        <authorList>
            <person name="Brinkrolf K."/>
            <person name="Rupp O."/>
            <person name="Laux H."/>
            <person name="Kollin F."/>
            <person name="Ernst W."/>
            <person name="Linke B."/>
            <person name="Kofler R."/>
            <person name="Romand S."/>
            <person name="Hesse F."/>
            <person name="Budach W.E."/>
            <person name="Galosy S."/>
            <person name="Muller D."/>
            <person name="Noll T."/>
            <person name="Wienberg J."/>
            <person name="Jostock T."/>
            <person name="Leonard M."/>
            <person name="Grillari J."/>
            <person name="Tauch A."/>
            <person name="Goesmann A."/>
            <person name="Helk B."/>
            <person name="Mott J.E."/>
            <person name="Puhler A."/>
            <person name="Borth N."/>
        </authorList>
    </citation>
    <scope>NUCLEOTIDE SEQUENCE [LARGE SCALE GENOMIC DNA]</scope>
    <source>
        <strain evidence="5">17A/GY</strain>
    </source>
</reference>
<evidence type="ECO:0000313" key="4">
    <source>
        <dbReference type="EMBL" id="ERE90552.1"/>
    </source>
</evidence>
<evidence type="ECO:0000313" key="5">
    <source>
        <dbReference type="Proteomes" id="UP000030759"/>
    </source>
</evidence>
<dbReference type="InterPro" id="IPR004274">
    <property type="entry name" value="FCP1_dom"/>
</dbReference>
<dbReference type="Pfam" id="PF03031">
    <property type="entry name" value="NIF"/>
    <property type="match status" value="1"/>
</dbReference>
<dbReference type="AlphaFoldDB" id="A0A061IQB4"/>
<evidence type="ECO:0000256" key="1">
    <source>
        <dbReference type="ARBA" id="ARBA00022912"/>
    </source>
</evidence>
<evidence type="ECO:0000259" key="3">
    <source>
        <dbReference type="PROSITE" id="PS50969"/>
    </source>
</evidence>
<dbReference type="SUPFAM" id="SSF56784">
    <property type="entry name" value="HAD-like"/>
    <property type="match status" value="1"/>
</dbReference>
<accession>A0A061IQB4</accession>
<dbReference type="CDD" id="cd07521">
    <property type="entry name" value="HAD_FCP1-like"/>
    <property type="match status" value="1"/>
</dbReference>
<dbReference type="SMART" id="SM00577">
    <property type="entry name" value="CPDc"/>
    <property type="match status" value="1"/>
</dbReference>
<dbReference type="Gene3D" id="3.40.50.1000">
    <property type="entry name" value="HAD superfamily/HAD-like"/>
    <property type="match status" value="1"/>
</dbReference>
<feature type="region of interest" description="Disordered" evidence="2">
    <location>
        <begin position="1"/>
        <end position="21"/>
    </location>
</feature>
<dbReference type="InterPro" id="IPR050365">
    <property type="entry name" value="TIM50"/>
</dbReference>
<name>A0A061IQB4_CRIGR</name>
<protein>
    <submittedName>
        <fullName evidence="4">Carboxy-terminal domain RNA polymerase II polypeptide A small phosphatase 2-like protein</fullName>
        <ecNumber evidence="4">3.1.3.16</ecNumber>
    </submittedName>
</protein>
<keyword evidence="4" id="KW-0378">Hydrolase</keyword>
<keyword evidence="1" id="KW-0904">Protein phosphatase</keyword>